<sequence length="198" mass="22307">MAPEPFSTPPFLSQASTSSAEPTTPAESVSMDRIWDEVRKQNERAMAKSPSKIKSLEVATHSIESSPQAGQRTHAAPQLRKQKSQVTFKDSPDGCMVKATFDLPGVKKDRMHVSYRVDRLIVTWKTIKVTEREEDGKVLRDREESNYSRTIPLPAGTKFEDIEAFKEHPGLVITYPKLPRTVRGRPRRGDALRNEPPP</sequence>
<comment type="caution">
    <text evidence="1">The sequence shown here is derived from an EMBL/GenBank/DDBJ whole genome shotgun (WGS) entry which is preliminary data.</text>
</comment>
<gene>
    <name evidence="1" type="ORF">BV25DRAFT_1799105</name>
</gene>
<keyword evidence="2" id="KW-1185">Reference proteome</keyword>
<accession>A0ACB8TAN6</accession>
<reference evidence="1" key="1">
    <citation type="submission" date="2021-03" db="EMBL/GenBank/DDBJ databases">
        <authorList>
            <consortium name="DOE Joint Genome Institute"/>
            <person name="Ahrendt S."/>
            <person name="Looney B.P."/>
            <person name="Miyauchi S."/>
            <person name="Morin E."/>
            <person name="Drula E."/>
            <person name="Courty P.E."/>
            <person name="Chicoki N."/>
            <person name="Fauchery L."/>
            <person name="Kohler A."/>
            <person name="Kuo A."/>
            <person name="Labutti K."/>
            <person name="Pangilinan J."/>
            <person name="Lipzen A."/>
            <person name="Riley R."/>
            <person name="Andreopoulos W."/>
            <person name="He G."/>
            <person name="Johnson J."/>
            <person name="Barry K.W."/>
            <person name="Grigoriev I.V."/>
            <person name="Nagy L."/>
            <person name="Hibbett D."/>
            <person name="Henrissat B."/>
            <person name="Matheny P.B."/>
            <person name="Labbe J."/>
            <person name="Martin F."/>
        </authorList>
    </citation>
    <scope>NUCLEOTIDE SEQUENCE</scope>
    <source>
        <strain evidence="1">HHB10654</strain>
    </source>
</reference>
<name>A0ACB8TAN6_9AGAM</name>
<proteinExistence type="predicted"/>
<dbReference type="Proteomes" id="UP000814140">
    <property type="component" value="Unassembled WGS sequence"/>
</dbReference>
<reference evidence="1" key="2">
    <citation type="journal article" date="2022" name="New Phytol.">
        <title>Evolutionary transition to the ectomycorrhizal habit in the genomes of a hyperdiverse lineage of mushroom-forming fungi.</title>
        <authorList>
            <person name="Looney B."/>
            <person name="Miyauchi S."/>
            <person name="Morin E."/>
            <person name="Drula E."/>
            <person name="Courty P.E."/>
            <person name="Kohler A."/>
            <person name="Kuo A."/>
            <person name="LaButti K."/>
            <person name="Pangilinan J."/>
            <person name="Lipzen A."/>
            <person name="Riley R."/>
            <person name="Andreopoulos W."/>
            <person name="He G."/>
            <person name="Johnson J."/>
            <person name="Nolan M."/>
            <person name="Tritt A."/>
            <person name="Barry K.W."/>
            <person name="Grigoriev I.V."/>
            <person name="Nagy L.G."/>
            <person name="Hibbett D."/>
            <person name="Henrissat B."/>
            <person name="Matheny P.B."/>
            <person name="Labbe J."/>
            <person name="Martin F.M."/>
        </authorList>
    </citation>
    <scope>NUCLEOTIDE SEQUENCE</scope>
    <source>
        <strain evidence="1">HHB10654</strain>
    </source>
</reference>
<organism evidence="1 2">
    <name type="scientific">Artomyces pyxidatus</name>
    <dbReference type="NCBI Taxonomy" id="48021"/>
    <lineage>
        <taxon>Eukaryota</taxon>
        <taxon>Fungi</taxon>
        <taxon>Dikarya</taxon>
        <taxon>Basidiomycota</taxon>
        <taxon>Agaricomycotina</taxon>
        <taxon>Agaricomycetes</taxon>
        <taxon>Russulales</taxon>
        <taxon>Auriscalpiaceae</taxon>
        <taxon>Artomyces</taxon>
    </lineage>
</organism>
<dbReference type="EMBL" id="MU277196">
    <property type="protein sequence ID" value="KAI0065106.1"/>
    <property type="molecule type" value="Genomic_DNA"/>
</dbReference>
<evidence type="ECO:0000313" key="1">
    <source>
        <dbReference type="EMBL" id="KAI0065106.1"/>
    </source>
</evidence>
<protein>
    <submittedName>
        <fullName evidence="1">Uncharacterized protein</fullName>
    </submittedName>
</protein>
<evidence type="ECO:0000313" key="2">
    <source>
        <dbReference type="Proteomes" id="UP000814140"/>
    </source>
</evidence>